<feature type="region of interest" description="Disordered" evidence="1">
    <location>
        <begin position="315"/>
        <end position="388"/>
    </location>
</feature>
<accession>A0A2P7YUV8</accession>
<feature type="compositionally biased region" description="Basic and acidic residues" evidence="1">
    <location>
        <begin position="44"/>
        <end position="56"/>
    </location>
</feature>
<feature type="region of interest" description="Disordered" evidence="1">
    <location>
        <begin position="1"/>
        <end position="176"/>
    </location>
</feature>
<feature type="compositionally biased region" description="Basic and acidic residues" evidence="1">
    <location>
        <begin position="371"/>
        <end position="388"/>
    </location>
</feature>
<evidence type="ECO:0000313" key="2">
    <source>
        <dbReference type="EMBL" id="PSK39754.1"/>
    </source>
</evidence>
<comment type="caution">
    <text evidence="2">The sequence shown here is derived from an EMBL/GenBank/DDBJ whole genome shotgun (WGS) entry which is preliminary data.</text>
</comment>
<dbReference type="RefSeq" id="XP_024714844.1">
    <property type="nucleotide sequence ID" value="XM_024856964.1"/>
</dbReference>
<feature type="compositionally biased region" description="Polar residues" evidence="1">
    <location>
        <begin position="57"/>
        <end position="75"/>
    </location>
</feature>
<dbReference type="VEuPathDB" id="FungiDB:C7M61_001559"/>
<dbReference type="EMBL" id="PYFQ01000002">
    <property type="protein sequence ID" value="PSK39754.1"/>
    <property type="molecule type" value="Genomic_DNA"/>
</dbReference>
<dbReference type="Proteomes" id="UP000241107">
    <property type="component" value="Unassembled WGS sequence"/>
</dbReference>
<protein>
    <submittedName>
        <fullName evidence="2">Uncharacterized protein</fullName>
    </submittedName>
</protein>
<sequence>MTEKRISKLKLKKLFSKSPVNSSADASSSDASEEQSKKSQAQKPDAEVDSGVKHNDALSNNDTVCSINSKSSHGPKSSEDGNDEVSSNADPNAKVENSTQGIASETQESMEKKQSTERAETEKPEGSETSDKSVKLANGAVEGTPLSQTDSGEGKSSKNSSSQKETLDAASETSLRSSPGFIAMDLGFDEEGLGSPFRANEEFEPLGIVHDFEEPDKDDITSMLPISAHNNTKGNDLNSFYSAAGLSVHQKHSRKNSLLGEELESQIGTKTVDYGDNVRVSSRGLHTFVVMDKKLFEDREEALIRLLGDSKYSNFNQSYTKNTKEETGREETESKSPKKVDSKESASLGDKKETETQEEALGKKATKRRKLVWDRVLNRMPKKETPVQ</sequence>
<proteinExistence type="predicted"/>
<dbReference type="AlphaFoldDB" id="A0A2P7YUV8"/>
<feature type="compositionally biased region" description="Polar residues" evidence="1">
    <location>
        <begin position="84"/>
        <end position="107"/>
    </location>
</feature>
<feature type="compositionally biased region" description="Low complexity" evidence="1">
    <location>
        <begin position="16"/>
        <end position="30"/>
    </location>
</feature>
<feature type="compositionally biased region" description="Basic and acidic residues" evidence="1">
    <location>
        <begin position="322"/>
        <end position="355"/>
    </location>
</feature>
<evidence type="ECO:0000256" key="1">
    <source>
        <dbReference type="SAM" id="MobiDB-lite"/>
    </source>
</evidence>
<reference evidence="2 3" key="1">
    <citation type="submission" date="2018-03" db="EMBL/GenBank/DDBJ databases">
        <title>Candida pseudohaemulonii genome assembly and annotation.</title>
        <authorList>
            <person name="Munoz J.F."/>
            <person name="Gade L.G."/>
            <person name="Chow N.A."/>
            <person name="Litvintseva A.P."/>
            <person name="Loparev V.N."/>
            <person name="Cuomo C.A."/>
        </authorList>
    </citation>
    <scope>NUCLEOTIDE SEQUENCE [LARGE SCALE GENOMIC DNA]</scope>
    <source>
        <strain evidence="2 3">B12108</strain>
    </source>
</reference>
<organism evidence="2 3">
    <name type="scientific">Candidozyma pseudohaemuli</name>
    <dbReference type="NCBI Taxonomy" id="418784"/>
    <lineage>
        <taxon>Eukaryota</taxon>
        <taxon>Fungi</taxon>
        <taxon>Dikarya</taxon>
        <taxon>Ascomycota</taxon>
        <taxon>Saccharomycotina</taxon>
        <taxon>Pichiomycetes</taxon>
        <taxon>Metschnikowiaceae</taxon>
        <taxon>Candidozyma</taxon>
    </lineage>
</organism>
<keyword evidence="3" id="KW-1185">Reference proteome</keyword>
<gene>
    <name evidence="2" type="ORF">C7M61_001559</name>
</gene>
<name>A0A2P7YUV8_9ASCO</name>
<dbReference type="OrthoDB" id="10349829at2759"/>
<dbReference type="GeneID" id="36564949"/>
<feature type="compositionally biased region" description="Basic and acidic residues" evidence="1">
    <location>
        <begin position="109"/>
        <end position="134"/>
    </location>
</feature>
<evidence type="ECO:0000313" key="3">
    <source>
        <dbReference type="Proteomes" id="UP000241107"/>
    </source>
</evidence>